<protein>
    <recommendedName>
        <fullName evidence="3">ArsR family transcriptional regulator</fullName>
    </recommendedName>
</protein>
<gene>
    <name evidence="1" type="ORF">HUW48_17885</name>
</gene>
<dbReference type="KEGG" id="add:HUW48_17885"/>
<evidence type="ECO:0000313" key="2">
    <source>
        <dbReference type="Proteomes" id="UP000514509"/>
    </source>
</evidence>
<organism evidence="1 2">
    <name type="scientific">Adhaeribacter radiodurans</name>
    <dbReference type="NCBI Taxonomy" id="2745197"/>
    <lineage>
        <taxon>Bacteria</taxon>
        <taxon>Pseudomonadati</taxon>
        <taxon>Bacteroidota</taxon>
        <taxon>Cytophagia</taxon>
        <taxon>Cytophagales</taxon>
        <taxon>Hymenobacteraceae</taxon>
        <taxon>Adhaeribacter</taxon>
    </lineage>
</organism>
<dbReference type="RefSeq" id="WP_182412237.1">
    <property type="nucleotide sequence ID" value="NZ_CP055153.1"/>
</dbReference>
<dbReference type="EMBL" id="CP055153">
    <property type="protein sequence ID" value="QMU29777.1"/>
    <property type="molecule type" value="Genomic_DNA"/>
</dbReference>
<dbReference type="Proteomes" id="UP000514509">
    <property type="component" value="Chromosome"/>
</dbReference>
<reference evidence="1 2" key="1">
    <citation type="submission" date="2020-08" db="EMBL/GenBank/DDBJ databases">
        <title>Adhaeribacter dokdonensis sp. nov., isolated from the rhizosphere of Elymus tsukushiensis, a plant native to the Dokdo Islands, Republic of Korea.</title>
        <authorList>
            <person name="Ghim S.Y."/>
        </authorList>
    </citation>
    <scope>NUCLEOTIDE SEQUENCE [LARGE SCALE GENOMIC DNA]</scope>
    <source>
        <strain evidence="1 2">KUDC8001</strain>
    </source>
</reference>
<keyword evidence="2" id="KW-1185">Reference proteome</keyword>
<evidence type="ECO:0008006" key="3">
    <source>
        <dbReference type="Google" id="ProtNLM"/>
    </source>
</evidence>
<evidence type="ECO:0000313" key="1">
    <source>
        <dbReference type="EMBL" id="QMU29777.1"/>
    </source>
</evidence>
<name>A0A7L7LAL4_9BACT</name>
<accession>A0A7L7LAL4</accession>
<dbReference type="AlphaFoldDB" id="A0A7L7LAL4"/>
<proteinExistence type="predicted"/>
<sequence length="89" mass="10012">MTSLNRNIVLQALIKHETLLFSDIAKEENLGMIPNEIHLQFLLDELVESDYIHILSGVSPRTYTITVKGINEGKRLAREGGNVNTSSYQ</sequence>